<evidence type="ECO:0008006" key="5">
    <source>
        <dbReference type="Google" id="ProtNLM"/>
    </source>
</evidence>
<accession>A0A7K1SQ95</accession>
<sequence>MSVIYPTQSSYSARLFLYLLIGLAFALPRAVSAQSIERHGAQCGTESISPADRQALEVAAAKALSLKAPGFTSTITYVPIRPHIIRKSDGTGGYSMASLNNVLALTNKYYLQNGSGIQFYFAGTTPDYIDNTRLYNQYLQNTDDRTVAPYDVNNALNQYYVHAFNNAGLGGYAQFPADNVASTRTIILDEGDDLDMGNRLVPHELGHTFNLLHTFESAYGYELVTRGAGANCTTAGDRVCDTPADPYAAFTKATDACVSGCPATYTCSFVDGQGNKYQPSPTNIMSYYFPCSHDFTPGQYDRIQAGLALRQTHTSYTLDAPSTVMAAPSAVVATMSRGGVVITWQDNSSTEMGYFIERSTNPTTGFLPIGGVGPDVKTFTDAFFTPQTTYYYRIKASNSTDASISPTATAIAPNCIPTFTNDGCQYNITITGVAVNGTDLSQNSGCSPSPNGSFTSFTAVSGTVTAGQSATFTVTKGTATFPMGGAIWVDLDNNGSFDDSELLYQTPESNIVSTFSGSLAIPLSTTASAITMRVISAYNAIPSDPCGIYDYGETEEYTLIVNQPCIAPIASLSGATSISTGQTTTLSVSLTGTAPYSLTVNGSNGPPITFSGIAASPFNFTVSPGVSTTYTLGNVANSCGQGTVSGTATVTINCLTAPTLSVSPTSATLTQASPTASLSATGSGILIWSTGETTPVISVTASGVYSVTLTNPAGCTATASIPVTGADLTLTLDLPQANFAKVGTVNNFIVNIFEVGGLPTSSGNVTITVTAPIGYTLAFAPALVSTSVSGGSGNLVPVDNTHWTQTNNVSDRQLTLTMNGGVFIGAGREASLGFSITRTTANSGSAANITVNVKDDLTMTYDGNLSNNVYARIISGL</sequence>
<keyword evidence="4" id="KW-1185">Reference proteome</keyword>
<dbReference type="Gene3D" id="2.60.40.10">
    <property type="entry name" value="Immunoglobulins"/>
    <property type="match status" value="1"/>
</dbReference>
<dbReference type="EMBL" id="WPIN01000029">
    <property type="protein sequence ID" value="MVM35969.1"/>
    <property type="molecule type" value="Genomic_DNA"/>
</dbReference>
<evidence type="ECO:0000313" key="4">
    <source>
        <dbReference type="Proteomes" id="UP000436006"/>
    </source>
</evidence>
<dbReference type="AlphaFoldDB" id="A0A7K1SQ95"/>
<dbReference type="InterPro" id="IPR013783">
    <property type="entry name" value="Ig-like_fold"/>
</dbReference>
<dbReference type="RefSeq" id="WP_157590769.1">
    <property type="nucleotide sequence ID" value="NZ_WPIN01000029.1"/>
</dbReference>
<proteinExistence type="predicted"/>
<dbReference type="Proteomes" id="UP000436006">
    <property type="component" value="Unassembled WGS sequence"/>
</dbReference>
<dbReference type="InterPro" id="IPR045474">
    <property type="entry name" value="GEVED"/>
</dbReference>
<reference evidence="3 4" key="1">
    <citation type="submission" date="2019-12" db="EMBL/GenBank/DDBJ databases">
        <title>Spirosoma sp. HMF4905 genome sequencing and assembly.</title>
        <authorList>
            <person name="Kang H."/>
            <person name="Cha I."/>
            <person name="Kim H."/>
            <person name="Joh K."/>
        </authorList>
    </citation>
    <scope>NUCLEOTIDE SEQUENCE [LARGE SCALE GENOMIC DNA]</scope>
    <source>
        <strain evidence="3 4">HMF4905</strain>
    </source>
</reference>
<protein>
    <recommendedName>
        <fullName evidence="5">Fibronectin type-III domain-containing protein</fullName>
    </recommendedName>
</protein>
<dbReference type="GO" id="GO:0008237">
    <property type="term" value="F:metallopeptidase activity"/>
    <property type="evidence" value="ECO:0007669"/>
    <property type="project" value="InterPro"/>
</dbReference>
<name>A0A7K1SQ95_9BACT</name>
<dbReference type="InterPro" id="IPR024079">
    <property type="entry name" value="MetalloPept_cat_dom_sf"/>
</dbReference>
<comment type="caution">
    <text evidence="3">The sequence shown here is derived from an EMBL/GenBank/DDBJ whole genome shotgun (WGS) entry which is preliminary data.</text>
</comment>
<dbReference type="InterPro" id="IPR008754">
    <property type="entry name" value="Peptidase_M43"/>
</dbReference>
<dbReference type="SUPFAM" id="SSF49265">
    <property type="entry name" value="Fibronectin type III"/>
    <property type="match status" value="1"/>
</dbReference>
<dbReference type="SUPFAM" id="SSF55486">
    <property type="entry name" value="Metalloproteases ('zincins'), catalytic domain"/>
    <property type="match status" value="1"/>
</dbReference>
<dbReference type="Pfam" id="PF05572">
    <property type="entry name" value="Peptidase_M43"/>
    <property type="match status" value="1"/>
</dbReference>
<feature type="domain" description="GEVED" evidence="2">
    <location>
        <begin position="486"/>
        <end position="559"/>
    </location>
</feature>
<evidence type="ECO:0000259" key="1">
    <source>
        <dbReference type="Pfam" id="PF05572"/>
    </source>
</evidence>
<dbReference type="InterPro" id="IPR036116">
    <property type="entry name" value="FN3_sf"/>
</dbReference>
<evidence type="ECO:0000259" key="2">
    <source>
        <dbReference type="Pfam" id="PF20009"/>
    </source>
</evidence>
<organism evidence="3 4">
    <name type="scientific">Spirosoma arboris</name>
    <dbReference type="NCBI Taxonomy" id="2682092"/>
    <lineage>
        <taxon>Bacteria</taxon>
        <taxon>Pseudomonadati</taxon>
        <taxon>Bacteroidota</taxon>
        <taxon>Cytophagia</taxon>
        <taxon>Cytophagales</taxon>
        <taxon>Cytophagaceae</taxon>
        <taxon>Spirosoma</taxon>
    </lineage>
</organism>
<dbReference type="Pfam" id="PF20009">
    <property type="entry name" value="GEVED"/>
    <property type="match status" value="1"/>
</dbReference>
<gene>
    <name evidence="3" type="ORF">GO755_38505</name>
</gene>
<dbReference type="Gene3D" id="3.40.390.10">
    <property type="entry name" value="Collagenase (Catalytic Domain)"/>
    <property type="match status" value="1"/>
</dbReference>
<evidence type="ECO:0000313" key="3">
    <source>
        <dbReference type="EMBL" id="MVM35969.1"/>
    </source>
</evidence>
<feature type="domain" description="Peptidase M43 pregnancy-associated plasma-A" evidence="1">
    <location>
        <begin position="199"/>
        <end position="307"/>
    </location>
</feature>